<dbReference type="Gene3D" id="2.80.10.50">
    <property type="match status" value="1"/>
</dbReference>
<name>A0A3N0I5S7_9FIRM</name>
<dbReference type="Proteomes" id="UP000276568">
    <property type="component" value="Unassembled WGS sequence"/>
</dbReference>
<protein>
    <recommendedName>
        <fullName evidence="4">Ricin B lectin domain-containing protein</fullName>
    </recommendedName>
</protein>
<feature type="chain" id="PRO_5018215613" description="Ricin B lectin domain-containing protein" evidence="1">
    <location>
        <begin position="29"/>
        <end position="253"/>
    </location>
</feature>
<evidence type="ECO:0008006" key="4">
    <source>
        <dbReference type="Google" id="ProtNLM"/>
    </source>
</evidence>
<sequence>MRTKYIRMITWFVLSFICCFSQVSVVSAKDTLPSGSYQISHISNTALMMNQNVQLSTVANDSTQKWDIINQDDGTFLIKNQASQQVLTYSKKQVQMEDENDSKKQEWLIEKVGDHYQVTSQANKKYTLSVNGQTVCATKAENAEWNIESTSTWTGPVLSASAGSIEGPSGKETYYNLDMSSVVSNLKAHGVQGDYWERADGAKMYGAYVMVAANLSIRPYGTILPTSLGMGIVCDTGSFAQSNATQLDVATDW</sequence>
<feature type="signal peptide" evidence="1">
    <location>
        <begin position="1"/>
        <end position="28"/>
    </location>
</feature>
<dbReference type="OrthoDB" id="2080739at2"/>
<dbReference type="CDD" id="cd00161">
    <property type="entry name" value="beta-trefoil_Ricin-like"/>
    <property type="match status" value="1"/>
</dbReference>
<dbReference type="AlphaFoldDB" id="A0A3N0I5S7"/>
<accession>A0A3N0I5S7</accession>
<dbReference type="RefSeq" id="WP_128519989.1">
    <property type="nucleotide sequence ID" value="NZ_CAUWBR010000005.1"/>
</dbReference>
<comment type="caution">
    <text evidence="2">The sequence shown here is derived from an EMBL/GenBank/DDBJ whole genome shotgun (WGS) entry which is preliminary data.</text>
</comment>
<organism evidence="2 3">
    <name type="scientific">Absicoccus porci</name>
    <dbReference type="NCBI Taxonomy" id="2486576"/>
    <lineage>
        <taxon>Bacteria</taxon>
        <taxon>Bacillati</taxon>
        <taxon>Bacillota</taxon>
        <taxon>Erysipelotrichia</taxon>
        <taxon>Erysipelotrichales</taxon>
        <taxon>Erysipelotrichaceae</taxon>
        <taxon>Absicoccus</taxon>
    </lineage>
</organism>
<dbReference type="EMBL" id="RJQC01000001">
    <property type="protein sequence ID" value="RNM31830.1"/>
    <property type="molecule type" value="Genomic_DNA"/>
</dbReference>
<gene>
    <name evidence="2" type="ORF">EDX97_04580</name>
</gene>
<dbReference type="InterPro" id="IPR035992">
    <property type="entry name" value="Ricin_B-like_lectins"/>
</dbReference>
<evidence type="ECO:0000313" key="2">
    <source>
        <dbReference type="EMBL" id="RNM31830.1"/>
    </source>
</evidence>
<evidence type="ECO:0000256" key="1">
    <source>
        <dbReference type="SAM" id="SignalP"/>
    </source>
</evidence>
<evidence type="ECO:0000313" key="3">
    <source>
        <dbReference type="Proteomes" id="UP000276568"/>
    </source>
</evidence>
<proteinExistence type="predicted"/>
<keyword evidence="1" id="KW-0732">Signal</keyword>
<reference evidence="2 3" key="1">
    <citation type="submission" date="2018-11" db="EMBL/GenBank/DDBJ databases">
        <title>Clostridium sp. nov., a member of the family Erysipelotrichaceae isolated from pig faeces.</title>
        <authorList>
            <person name="Chang Y.-H."/>
        </authorList>
    </citation>
    <scope>NUCLEOTIDE SEQUENCE [LARGE SCALE GENOMIC DNA]</scope>
    <source>
        <strain evidence="2 3">YH-panp20</strain>
    </source>
</reference>
<dbReference type="SUPFAM" id="SSF50370">
    <property type="entry name" value="Ricin B-like lectins"/>
    <property type="match status" value="1"/>
</dbReference>
<keyword evidence="3" id="KW-1185">Reference proteome</keyword>